<reference evidence="5 6" key="1">
    <citation type="journal article" date="2012" name="J. Bacteriol.">
        <title>Genome Sequence of Nitratireductor pacificus Type Strain pht-3B.</title>
        <authorList>
            <person name="Lai Q."/>
            <person name="Li G."/>
            <person name="Shao Z."/>
        </authorList>
    </citation>
    <scope>NUCLEOTIDE SEQUENCE [LARGE SCALE GENOMIC DNA]</scope>
    <source>
        <strain evidence="6">pht-3B</strain>
    </source>
</reference>
<dbReference type="SUPFAM" id="SSF46785">
    <property type="entry name" value="Winged helix' DNA-binding domain"/>
    <property type="match status" value="1"/>
</dbReference>
<evidence type="ECO:0000313" key="5">
    <source>
        <dbReference type="EMBL" id="EKF20467.1"/>
    </source>
</evidence>
<gene>
    <name evidence="5" type="ORF">NA2_01744</name>
</gene>
<dbReference type="PANTHER" id="PTHR44846:SF1">
    <property type="entry name" value="MANNOSYL-D-GLYCERATE TRANSPORT_METABOLISM SYSTEM REPRESSOR MNGR-RELATED"/>
    <property type="match status" value="1"/>
</dbReference>
<keyword evidence="1" id="KW-0805">Transcription regulation</keyword>
<dbReference type="Gene3D" id="3.40.1410.10">
    <property type="entry name" value="Chorismate lyase-like"/>
    <property type="match status" value="1"/>
</dbReference>
<feature type="domain" description="HTH gntR-type" evidence="4">
    <location>
        <begin position="7"/>
        <end position="75"/>
    </location>
</feature>
<dbReference type="PROSITE" id="PS50949">
    <property type="entry name" value="HTH_GNTR"/>
    <property type="match status" value="1"/>
</dbReference>
<dbReference type="InterPro" id="IPR036390">
    <property type="entry name" value="WH_DNA-bd_sf"/>
</dbReference>
<dbReference type="PANTHER" id="PTHR44846">
    <property type="entry name" value="MANNOSYL-D-GLYCERATE TRANSPORT/METABOLISM SYSTEM REPRESSOR MNGR-RELATED"/>
    <property type="match status" value="1"/>
</dbReference>
<dbReference type="PRINTS" id="PR00035">
    <property type="entry name" value="HTHGNTR"/>
</dbReference>
<dbReference type="OrthoDB" id="9809707at2"/>
<dbReference type="Gene3D" id="1.10.10.10">
    <property type="entry name" value="Winged helix-like DNA-binding domain superfamily/Winged helix DNA-binding domain"/>
    <property type="match status" value="1"/>
</dbReference>
<dbReference type="CDD" id="cd07377">
    <property type="entry name" value="WHTH_GntR"/>
    <property type="match status" value="1"/>
</dbReference>
<proteinExistence type="predicted"/>
<evidence type="ECO:0000259" key="4">
    <source>
        <dbReference type="PROSITE" id="PS50949"/>
    </source>
</evidence>
<dbReference type="GO" id="GO:0003677">
    <property type="term" value="F:DNA binding"/>
    <property type="evidence" value="ECO:0007669"/>
    <property type="project" value="UniProtKB-KW"/>
</dbReference>
<dbReference type="Pfam" id="PF07702">
    <property type="entry name" value="UTRA"/>
    <property type="match status" value="1"/>
</dbReference>
<dbReference type="InterPro" id="IPR000524">
    <property type="entry name" value="Tscrpt_reg_HTH_GntR"/>
</dbReference>
<accession>K2MSW0</accession>
<dbReference type="Pfam" id="PF00392">
    <property type="entry name" value="GntR"/>
    <property type="match status" value="1"/>
</dbReference>
<dbReference type="InterPro" id="IPR028978">
    <property type="entry name" value="Chorismate_lyase_/UTRA_dom_sf"/>
</dbReference>
<dbReference type="AlphaFoldDB" id="K2MSW0"/>
<dbReference type="SUPFAM" id="SSF64288">
    <property type="entry name" value="Chorismate lyase-like"/>
    <property type="match status" value="1"/>
</dbReference>
<dbReference type="PATRIC" id="fig|391937.3.peg.361"/>
<dbReference type="STRING" id="391937.NA2_01744"/>
<dbReference type="SMART" id="SM00345">
    <property type="entry name" value="HTH_GNTR"/>
    <property type="match status" value="1"/>
</dbReference>
<comment type="caution">
    <text evidence="5">The sequence shown here is derived from an EMBL/GenBank/DDBJ whole genome shotgun (WGS) entry which is preliminary data.</text>
</comment>
<evidence type="ECO:0000256" key="3">
    <source>
        <dbReference type="ARBA" id="ARBA00023163"/>
    </source>
</evidence>
<dbReference type="EMBL" id="AMRM01000002">
    <property type="protein sequence ID" value="EKF20467.1"/>
    <property type="molecule type" value="Genomic_DNA"/>
</dbReference>
<dbReference type="RefSeq" id="WP_008593497.1">
    <property type="nucleotide sequence ID" value="NZ_AMRM01000002.1"/>
</dbReference>
<dbReference type="SMART" id="SM00866">
    <property type="entry name" value="UTRA"/>
    <property type="match status" value="1"/>
</dbReference>
<dbReference type="GO" id="GO:0045892">
    <property type="term" value="P:negative regulation of DNA-templated transcription"/>
    <property type="evidence" value="ECO:0007669"/>
    <property type="project" value="TreeGrafter"/>
</dbReference>
<dbReference type="Proteomes" id="UP000006786">
    <property type="component" value="Unassembled WGS sequence"/>
</dbReference>
<dbReference type="eggNOG" id="COG2188">
    <property type="taxonomic scope" value="Bacteria"/>
</dbReference>
<dbReference type="InterPro" id="IPR050679">
    <property type="entry name" value="Bact_HTH_transcr_reg"/>
</dbReference>
<name>K2MSW0_9HYPH</name>
<sequence length="246" mass="27836">MDLIGQQPRYKQLAQALLNDIRDGKYKVGDLLPTEHALCTEFGASRFTVRQALRQMTQMGMVTRQPGVGTRLISLETGAVYRQGLEQVSDILQYAADTELHVIASRPVKVETEDLREFLQASKGQEWLQIEAIRRAPGNNDKPICFTEIFLPPAFRTVRGLEGRVGDAVYRLINAQFGEETVEVRQEIRAGTLSRKLADLLSARPGAACLWIIRYYLNARGEAVEVTRSAHPGDRFQYQQVFRQKE</sequence>
<keyword evidence="2" id="KW-0238">DNA-binding</keyword>
<dbReference type="GO" id="GO:0003700">
    <property type="term" value="F:DNA-binding transcription factor activity"/>
    <property type="evidence" value="ECO:0007669"/>
    <property type="project" value="InterPro"/>
</dbReference>
<evidence type="ECO:0000313" key="6">
    <source>
        <dbReference type="Proteomes" id="UP000006786"/>
    </source>
</evidence>
<evidence type="ECO:0000256" key="2">
    <source>
        <dbReference type="ARBA" id="ARBA00023125"/>
    </source>
</evidence>
<dbReference type="InterPro" id="IPR011663">
    <property type="entry name" value="UTRA"/>
</dbReference>
<protein>
    <submittedName>
        <fullName evidence="5">GntR family transcriptional regulator</fullName>
    </submittedName>
</protein>
<dbReference type="InterPro" id="IPR036388">
    <property type="entry name" value="WH-like_DNA-bd_sf"/>
</dbReference>
<organism evidence="5 6">
    <name type="scientific">Nitratireductor pacificus pht-3B</name>
    <dbReference type="NCBI Taxonomy" id="391937"/>
    <lineage>
        <taxon>Bacteria</taxon>
        <taxon>Pseudomonadati</taxon>
        <taxon>Pseudomonadota</taxon>
        <taxon>Alphaproteobacteria</taxon>
        <taxon>Hyphomicrobiales</taxon>
        <taxon>Phyllobacteriaceae</taxon>
        <taxon>Nitratireductor</taxon>
    </lineage>
</organism>
<keyword evidence="3" id="KW-0804">Transcription</keyword>
<keyword evidence="6" id="KW-1185">Reference proteome</keyword>
<evidence type="ECO:0000256" key="1">
    <source>
        <dbReference type="ARBA" id="ARBA00023015"/>
    </source>
</evidence>